<feature type="domain" description="CCHC-type" evidence="4">
    <location>
        <begin position="395"/>
        <end position="410"/>
    </location>
</feature>
<dbReference type="InterPro" id="IPR001878">
    <property type="entry name" value="Znf_CCHC"/>
</dbReference>
<dbReference type="InterPro" id="IPR036875">
    <property type="entry name" value="Znf_CCHC_sf"/>
</dbReference>
<dbReference type="SUPFAM" id="SSF50630">
    <property type="entry name" value="Acid proteases"/>
    <property type="match status" value="1"/>
</dbReference>
<organism evidence="6 7">
    <name type="scientific">Helobdella robusta</name>
    <name type="common">Californian leech</name>
    <dbReference type="NCBI Taxonomy" id="6412"/>
    <lineage>
        <taxon>Eukaryota</taxon>
        <taxon>Metazoa</taxon>
        <taxon>Spiralia</taxon>
        <taxon>Lophotrochozoa</taxon>
        <taxon>Annelida</taxon>
        <taxon>Clitellata</taxon>
        <taxon>Hirudinea</taxon>
        <taxon>Rhynchobdellida</taxon>
        <taxon>Glossiphoniidae</taxon>
        <taxon>Helobdella</taxon>
    </lineage>
</organism>
<evidence type="ECO:0000256" key="2">
    <source>
        <dbReference type="SAM" id="Coils"/>
    </source>
</evidence>
<dbReference type="GO" id="GO:0008270">
    <property type="term" value="F:zinc ion binding"/>
    <property type="evidence" value="ECO:0007669"/>
    <property type="project" value="UniProtKB-KW"/>
</dbReference>
<dbReference type="InParanoid" id="T1FKV8"/>
<keyword evidence="1" id="KW-0863">Zinc-finger</keyword>
<keyword evidence="2" id="KW-0175">Coiled coil</keyword>
<dbReference type="PANTHER" id="PTHR19963:SF30">
    <property type="entry name" value="ENDONUCLEASE_EXONUCLEASE_PHOSPHATASE DOMAIN-CONTAINING PROTEIN"/>
    <property type="match status" value="1"/>
</dbReference>
<dbReference type="KEGG" id="hro:HELRODRAFT_184267"/>
<gene>
    <name evidence="6" type="primary">20209457</name>
    <name evidence="5" type="ORF">HELRODRAFT_184267</name>
</gene>
<dbReference type="GO" id="GO:0003676">
    <property type="term" value="F:nucleic acid binding"/>
    <property type="evidence" value="ECO:0007669"/>
    <property type="project" value="InterPro"/>
</dbReference>
<evidence type="ECO:0000259" key="4">
    <source>
        <dbReference type="PROSITE" id="PS50158"/>
    </source>
</evidence>
<name>T1FKV8_HELRO</name>
<dbReference type="Proteomes" id="UP000015101">
    <property type="component" value="Unassembled WGS sequence"/>
</dbReference>
<dbReference type="HOGENOM" id="CLU_331576_0_0_1"/>
<dbReference type="EMBL" id="AMQM01009532">
    <property type="status" value="NOT_ANNOTATED_CDS"/>
    <property type="molecule type" value="Genomic_DNA"/>
</dbReference>
<dbReference type="OrthoDB" id="6156608at2759"/>
<evidence type="ECO:0000256" key="3">
    <source>
        <dbReference type="SAM" id="MobiDB-lite"/>
    </source>
</evidence>
<dbReference type="SMART" id="SM00343">
    <property type="entry name" value="ZnF_C2HC"/>
    <property type="match status" value="1"/>
</dbReference>
<reference evidence="6" key="3">
    <citation type="submission" date="2015-06" db="UniProtKB">
        <authorList>
            <consortium name="EnsemblMetazoa"/>
        </authorList>
    </citation>
    <scope>IDENTIFICATION</scope>
</reference>
<dbReference type="CTD" id="20209457"/>
<dbReference type="InterPro" id="IPR021109">
    <property type="entry name" value="Peptidase_aspartic_dom_sf"/>
</dbReference>
<accession>T1FKV8</accession>
<dbReference type="PROSITE" id="PS50158">
    <property type="entry name" value="ZF_CCHC"/>
    <property type="match status" value="1"/>
</dbReference>
<dbReference type="EMBL" id="KB096578">
    <property type="protein sequence ID" value="ESO03833.1"/>
    <property type="molecule type" value="Genomic_DNA"/>
</dbReference>
<dbReference type="STRING" id="6412.T1FKV8"/>
<keyword evidence="1" id="KW-0479">Metal-binding</keyword>
<dbReference type="eggNOG" id="ENOG502SDTC">
    <property type="taxonomic scope" value="Eukaryota"/>
</dbReference>
<dbReference type="SUPFAM" id="SSF57756">
    <property type="entry name" value="Retrovirus zinc finger-like domains"/>
    <property type="match status" value="1"/>
</dbReference>
<reference evidence="5 7" key="2">
    <citation type="journal article" date="2013" name="Nature">
        <title>Insights into bilaterian evolution from three spiralian genomes.</title>
        <authorList>
            <person name="Simakov O."/>
            <person name="Marletaz F."/>
            <person name="Cho S.J."/>
            <person name="Edsinger-Gonzales E."/>
            <person name="Havlak P."/>
            <person name="Hellsten U."/>
            <person name="Kuo D.H."/>
            <person name="Larsson T."/>
            <person name="Lv J."/>
            <person name="Arendt D."/>
            <person name="Savage R."/>
            <person name="Osoegawa K."/>
            <person name="de Jong P."/>
            <person name="Grimwood J."/>
            <person name="Chapman J.A."/>
            <person name="Shapiro H."/>
            <person name="Aerts A."/>
            <person name="Otillar R.P."/>
            <person name="Terry A.Y."/>
            <person name="Boore J.L."/>
            <person name="Grigoriev I.V."/>
            <person name="Lindberg D.R."/>
            <person name="Seaver E.C."/>
            <person name="Weisblat D.A."/>
            <person name="Putnam N.H."/>
            <person name="Rokhsar D.S."/>
        </authorList>
    </citation>
    <scope>NUCLEOTIDE SEQUENCE</scope>
</reference>
<evidence type="ECO:0000313" key="5">
    <source>
        <dbReference type="EMBL" id="ESO03833.1"/>
    </source>
</evidence>
<proteinExistence type="predicted"/>
<keyword evidence="7" id="KW-1185">Reference proteome</keyword>
<feature type="coiled-coil region" evidence="2">
    <location>
        <begin position="353"/>
        <end position="380"/>
    </location>
</feature>
<protein>
    <recommendedName>
        <fullName evidence="4">CCHC-type domain-containing protein</fullName>
    </recommendedName>
</protein>
<dbReference type="GeneID" id="20209457"/>
<dbReference type="PANTHER" id="PTHR19963">
    <property type="entry name" value="CCHC-TYPE DOMAIN-CONTAINING PROTEIN"/>
    <property type="match status" value="1"/>
</dbReference>
<feature type="region of interest" description="Disordered" evidence="3">
    <location>
        <begin position="79"/>
        <end position="99"/>
    </location>
</feature>
<dbReference type="RefSeq" id="XP_009018069.1">
    <property type="nucleotide sequence ID" value="XM_009019821.1"/>
</dbReference>
<dbReference type="EnsemblMetazoa" id="HelroT184267">
    <property type="protein sequence ID" value="HelroP184267"/>
    <property type="gene ID" value="HelroG184267"/>
</dbReference>
<evidence type="ECO:0000256" key="1">
    <source>
        <dbReference type="PROSITE-ProRule" id="PRU00047"/>
    </source>
</evidence>
<sequence>MFEEDLLAVNRAGLTNQQAGRDNTSARPVFSDPEIKSCEEASPGQKQDCLGWRRRLLIFEQKKNFAARQKFTIGAQRDRYGSDRSEIPNSKFLGDRHDRSRNETFPNFLGDRAGSTENILDFNYQVGQQSVPEAVVCKTSPGFSGNEFDDAQKIFNFKSAEFAPEQVSPVYKPTPAQRLSVIRKRNNLSNSRNRCRMVQEDEKVEHSPSFDNHGESLHCQPSVNTKHHRLVRHHELLKPDKFDGTGCLKTFLKKFEICAMYNQWSMDDMEAYLSCSLTGEAAEVLWDLAGLSYQELVTKLENRYGTSGHEESYRYELQTLRRKPVKVGGTFNKRFFLFALNDADLELKVRNMQDTTENRMKAVERQLNALRQSVDVIQDHKVQSAVPRSRGEKVCFGCEKPGHFISQCPQKNIPNNDDQTLYLPILINGKKRLGLLDSGSCVSITPSSMVDAASVIPTKRSLKAANNTEIPMKGEMRLWIKVGGFSKLASVLVSDHVSEIILEKVKLVTKRSSERQLCRIYSSVEVQIPARAEIDVPTKLVVRQPSKLTLTDCVCSEAGQVTSGVFVARTLLPRKYEGQCVRILNVNDESRDALEEGRRKLSELLNNFQDIFIDTGTEIGVAKGFYHRINKEQARPIKQQLRRETYHEFVKQVLNRSLVAHQLARERLKTLYRKSLYDAKVKVLTLRPGDKIWYLYPRSWQDKSPKWDKTVHQMWEKDVDTQPQETFRQVLWSASDSQLVSLGRAIPYLENNTPEKAVNALKLSFPGIPSSELWNSYIVAKASMSELVAALTPSFSLENCAEEPTQRKRRASEARRWANQFIALELPDEAHQETSLESVPMSSHVEVAGESLVDTPCSTVKPSLVDWILGGQVYEGETPFPVDQASTISTPEWAKEDSDIFPATGPAVSKGKKRRKWPSRWGPELMTINVFSFDEEL</sequence>
<evidence type="ECO:0000313" key="7">
    <source>
        <dbReference type="Proteomes" id="UP000015101"/>
    </source>
</evidence>
<keyword evidence="1" id="KW-0862">Zinc</keyword>
<dbReference type="Gene3D" id="4.10.60.10">
    <property type="entry name" value="Zinc finger, CCHC-type"/>
    <property type="match status" value="1"/>
</dbReference>
<dbReference type="AlphaFoldDB" id="T1FKV8"/>
<evidence type="ECO:0000313" key="6">
    <source>
        <dbReference type="EnsemblMetazoa" id="HelroP184267"/>
    </source>
</evidence>
<reference evidence="7" key="1">
    <citation type="submission" date="2012-12" db="EMBL/GenBank/DDBJ databases">
        <authorList>
            <person name="Hellsten U."/>
            <person name="Grimwood J."/>
            <person name="Chapman J.A."/>
            <person name="Shapiro H."/>
            <person name="Aerts A."/>
            <person name="Otillar R.P."/>
            <person name="Terry A.Y."/>
            <person name="Boore J.L."/>
            <person name="Simakov O."/>
            <person name="Marletaz F."/>
            <person name="Cho S.-J."/>
            <person name="Edsinger-Gonzales E."/>
            <person name="Havlak P."/>
            <person name="Kuo D.-H."/>
            <person name="Larsson T."/>
            <person name="Lv J."/>
            <person name="Arendt D."/>
            <person name="Savage R."/>
            <person name="Osoegawa K."/>
            <person name="de Jong P."/>
            <person name="Lindberg D.R."/>
            <person name="Seaver E.C."/>
            <person name="Weisblat D.A."/>
            <person name="Putnam N.H."/>
            <person name="Grigoriev I.V."/>
            <person name="Rokhsar D.S."/>
        </authorList>
    </citation>
    <scope>NUCLEOTIDE SEQUENCE</scope>
</reference>